<dbReference type="InterPro" id="IPR047814">
    <property type="entry name" value="TfpX/TfpZ-like"/>
</dbReference>
<sequence length="242" mass="26040">MSRFRASGFHFLISFIVGLGLLALCWFMWYPAPMLMAIGGQQIFLLVVGIDVVLGPLLTLVVFKVGKKSLKFDLAVIALLQLGAMVYGVSTLLEARPAYVAALGDQFQVVQASELTDANLAKGKTELPWWGPRWVGTKAPTDRYDIDQAHAIAAFGAGRGHLPQLHVAYASMSAEILQQALSIDALKKHNAGGAGEIDAWLAKRGYSGQTAKFQPIRISASEFVVMLDAKTAAVIGIAPFKP</sequence>
<proteinExistence type="predicted"/>
<feature type="transmembrane region" description="Helical" evidence="1">
    <location>
        <begin position="74"/>
        <end position="93"/>
    </location>
</feature>
<keyword evidence="1" id="KW-1133">Transmembrane helix</keyword>
<dbReference type="Proteomes" id="UP001595530">
    <property type="component" value="Unassembled WGS sequence"/>
</dbReference>
<name>A0ABV7EWV9_9BURK</name>
<gene>
    <name evidence="2" type="primary">tfpZ</name>
    <name evidence="2" type="ORF">ACFOFO_04620</name>
</gene>
<evidence type="ECO:0000313" key="3">
    <source>
        <dbReference type="Proteomes" id="UP001595530"/>
    </source>
</evidence>
<feature type="transmembrane region" description="Helical" evidence="1">
    <location>
        <begin position="12"/>
        <end position="31"/>
    </location>
</feature>
<dbReference type="RefSeq" id="WP_390330948.1">
    <property type="nucleotide sequence ID" value="NZ_JBHRTP010000008.1"/>
</dbReference>
<feature type="transmembrane region" description="Helical" evidence="1">
    <location>
        <begin position="43"/>
        <end position="62"/>
    </location>
</feature>
<reference evidence="3" key="1">
    <citation type="journal article" date="2019" name="Int. J. Syst. Evol. Microbiol.">
        <title>The Global Catalogue of Microorganisms (GCM) 10K type strain sequencing project: providing services to taxonomists for standard genome sequencing and annotation.</title>
        <authorList>
            <consortium name="The Broad Institute Genomics Platform"/>
            <consortium name="The Broad Institute Genome Sequencing Center for Infectious Disease"/>
            <person name="Wu L."/>
            <person name="Ma J."/>
        </authorList>
    </citation>
    <scope>NUCLEOTIDE SEQUENCE [LARGE SCALE GENOMIC DNA]</scope>
    <source>
        <strain evidence="3">KCTC 42986</strain>
    </source>
</reference>
<evidence type="ECO:0000313" key="2">
    <source>
        <dbReference type="EMBL" id="MFC3107253.1"/>
    </source>
</evidence>
<keyword evidence="1" id="KW-0472">Membrane</keyword>
<protein>
    <submittedName>
        <fullName evidence="2">TfpX/TfpZ family type IV pilin accessory protein</fullName>
    </submittedName>
</protein>
<dbReference type="NCBIfam" id="NF041437">
    <property type="entry name" value="TfpZ"/>
    <property type="match status" value="1"/>
</dbReference>
<comment type="caution">
    <text evidence="2">The sequence shown here is derived from an EMBL/GenBank/DDBJ whole genome shotgun (WGS) entry which is preliminary data.</text>
</comment>
<accession>A0ABV7EWV9</accession>
<organism evidence="2 3">
    <name type="scientific">Undibacterium arcticum</name>
    <dbReference type="NCBI Taxonomy" id="1762892"/>
    <lineage>
        <taxon>Bacteria</taxon>
        <taxon>Pseudomonadati</taxon>
        <taxon>Pseudomonadota</taxon>
        <taxon>Betaproteobacteria</taxon>
        <taxon>Burkholderiales</taxon>
        <taxon>Oxalobacteraceae</taxon>
        <taxon>Undibacterium</taxon>
    </lineage>
</organism>
<keyword evidence="3" id="KW-1185">Reference proteome</keyword>
<evidence type="ECO:0000256" key="1">
    <source>
        <dbReference type="SAM" id="Phobius"/>
    </source>
</evidence>
<keyword evidence="1" id="KW-0812">Transmembrane</keyword>
<dbReference type="EMBL" id="JBHRTP010000008">
    <property type="protein sequence ID" value="MFC3107253.1"/>
    <property type="molecule type" value="Genomic_DNA"/>
</dbReference>